<evidence type="ECO:0000313" key="5">
    <source>
        <dbReference type="Proteomes" id="UP001633002"/>
    </source>
</evidence>
<dbReference type="InterPro" id="IPR026960">
    <property type="entry name" value="RVT-Znf"/>
</dbReference>
<feature type="region of interest" description="Disordered" evidence="2">
    <location>
        <begin position="167"/>
        <end position="232"/>
    </location>
</feature>
<evidence type="ECO:0000256" key="1">
    <source>
        <dbReference type="SAM" id="Coils"/>
    </source>
</evidence>
<organism evidence="4 5">
    <name type="scientific">Riccia sorocarpa</name>
    <dbReference type="NCBI Taxonomy" id="122646"/>
    <lineage>
        <taxon>Eukaryota</taxon>
        <taxon>Viridiplantae</taxon>
        <taxon>Streptophyta</taxon>
        <taxon>Embryophyta</taxon>
        <taxon>Marchantiophyta</taxon>
        <taxon>Marchantiopsida</taxon>
        <taxon>Marchantiidae</taxon>
        <taxon>Marchantiales</taxon>
        <taxon>Ricciaceae</taxon>
        <taxon>Riccia</taxon>
    </lineage>
</organism>
<comment type="caution">
    <text evidence="4">The sequence shown here is derived from an EMBL/GenBank/DDBJ whole genome shotgun (WGS) entry which is preliminary data.</text>
</comment>
<dbReference type="PANTHER" id="PTHR31635">
    <property type="entry name" value="REVERSE TRANSCRIPTASE DOMAIN-CONTAINING PROTEIN-RELATED"/>
    <property type="match status" value="1"/>
</dbReference>
<dbReference type="Pfam" id="PF00078">
    <property type="entry name" value="RVT_1"/>
    <property type="match status" value="1"/>
</dbReference>
<reference evidence="4 5" key="1">
    <citation type="submission" date="2024-09" db="EMBL/GenBank/DDBJ databases">
        <title>Chromosome-scale assembly of Riccia sorocarpa.</title>
        <authorList>
            <person name="Paukszto L."/>
        </authorList>
    </citation>
    <scope>NUCLEOTIDE SEQUENCE [LARGE SCALE GENOMIC DNA]</scope>
    <source>
        <strain evidence="4">LP-2024</strain>
        <tissue evidence="4">Aerial parts of the thallus</tissue>
    </source>
</reference>
<proteinExistence type="predicted"/>
<dbReference type="SUPFAM" id="SSF56672">
    <property type="entry name" value="DNA/RNA polymerases"/>
    <property type="match status" value="1"/>
</dbReference>
<dbReference type="PROSITE" id="PS50878">
    <property type="entry name" value="RT_POL"/>
    <property type="match status" value="1"/>
</dbReference>
<dbReference type="PANTHER" id="PTHR31635:SF196">
    <property type="entry name" value="REVERSE TRANSCRIPTASE DOMAIN-CONTAINING PROTEIN-RELATED"/>
    <property type="match status" value="1"/>
</dbReference>
<dbReference type="SUPFAM" id="SSF56219">
    <property type="entry name" value="DNase I-like"/>
    <property type="match status" value="1"/>
</dbReference>
<feature type="domain" description="Reverse transcriptase" evidence="3">
    <location>
        <begin position="645"/>
        <end position="922"/>
    </location>
</feature>
<evidence type="ECO:0000259" key="3">
    <source>
        <dbReference type="PROSITE" id="PS50878"/>
    </source>
</evidence>
<keyword evidence="1" id="KW-0175">Coiled coil</keyword>
<dbReference type="Gene3D" id="3.60.10.10">
    <property type="entry name" value="Endonuclease/exonuclease/phosphatase"/>
    <property type="match status" value="1"/>
</dbReference>
<protein>
    <recommendedName>
        <fullName evidence="3">Reverse transcriptase domain-containing protein</fullName>
    </recommendedName>
</protein>
<feature type="compositionally biased region" description="Basic and acidic residues" evidence="2">
    <location>
        <begin position="174"/>
        <end position="191"/>
    </location>
</feature>
<dbReference type="InterPro" id="IPR000477">
    <property type="entry name" value="RT_dom"/>
</dbReference>
<keyword evidence="5" id="KW-1185">Reference proteome</keyword>
<name>A0ABD3G9W7_9MARC</name>
<dbReference type="Pfam" id="PF13966">
    <property type="entry name" value="zf-RVT"/>
    <property type="match status" value="1"/>
</dbReference>
<evidence type="ECO:0000256" key="2">
    <source>
        <dbReference type="SAM" id="MobiDB-lite"/>
    </source>
</evidence>
<evidence type="ECO:0000313" key="4">
    <source>
        <dbReference type="EMBL" id="KAL3675948.1"/>
    </source>
</evidence>
<gene>
    <name evidence="4" type="ORF">R1sor_025896</name>
</gene>
<dbReference type="InterPro" id="IPR043502">
    <property type="entry name" value="DNA/RNA_pol_sf"/>
</dbReference>
<dbReference type="CDD" id="cd01650">
    <property type="entry name" value="RT_nLTR_like"/>
    <property type="match status" value="1"/>
</dbReference>
<dbReference type="InterPro" id="IPR036691">
    <property type="entry name" value="Endo/exonu/phosph_ase_sf"/>
</dbReference>
<sequence>MAASSEVVGARFQGFRAVVAQRLLFAVSLFKESIVSTPSAQLSCVQARGYLTLEDVVINFIDARVDEEGEDSVEEDDNSPDAETVVFLRASKHLLQLLVFFQHSCLFYGWQTYKLFNVLATDEEDHETDEDSIDDTELQPSQQTRLLENHQTQQVLSQSAGEEVGMQTQVPVGESHKKQDSALEKRKRDDDLAGEGLQSGAGLPTETPSVQGVPSSPAPALQQNSTQKSKNDRRRWVIDFTIEGKAGAVLILCNNWKIQSSGVRGDGSVAWASLQTGNGEINIASIHGPTDREERADLWEWMRDNLKEGTWFLAGDWNTVESHEDSVGDNPIQRGREKAAWSDFKAALDLQAAWYFSSSRFGPRYTRQRLAGDRLEQARLDRVYFSGDATWTEYQGSITHDAAIKLSDHHPVIFDLQKRTKLSTKRSTYFKVKPELLTDPEVKQKLLATWKEAASDIQDERIKWELKWRASRTFLRQAEADKRQQQKQKQSKLQELQTVRERVAAEKKSLPDEELLKLEAEVAQLELQKAEHWRRLSRTKWIQQGDAPSSFFFSLLKVKQANEDITKLKKDDGTWIESEEEIMAELHKYYAQLFQPEPESEDSLQLRQDVLATLNRRVTESQNADLISCSSDEDIHEDTIRAVHGFWSTGELPHTQKRGCIKLIPKGDDRFLISSWRPISLLNLGYKINSKLLANKLNVVLEHLVGNQQKGFVKGRSIIDNILNYQLGQDWAFHSKQPALFIKLDFQKAFDRISHVYLISLLHAMNFHQDFINLVEGLIKGASSLIHTSGRFSEDFQIGRGVRQGCPLAPLLFSLATQPLIQLLEEAQRQGKIQGLPITGDCLLLQTLFADDTGVIIQATPEYFYNLQEIIQRYEVISGSKLNLQKSVIIPWGMLEIPRWIASLPCKIARKGEVIKYLGYRIGWGIPEEAKKDFLLDKIKLKLSKWYYKTLSFPGKLLAIKHVLKSIPVHVLSALPLQIKSLEELEAACRRFLWGVSKEGKDKIPLLAWKELEKRKNEGGFDVPAFLTMSKCLKLKISLRILQEDICEPWYYAMHEFLKAVRGSASFVQDKSNWSLRKILLADPPQRIPKSSTAQGILKAWNEAYAFLHLKKEDCRLTGWTPTNVFLSVAVKQNWLCKDVARRLKNLLRNLRIMNIDNWSDWALNQELPRPHTRDQDTLIRMGLDLMPQSTDLSEVKWCWNVGGRTYHTWILPAKIRRALFTPINQRCDSLLGKWRDQSSERRWKRRLTKIWKSDLVFADKIWLCRVLQRALPTQQRGNRWGKGDGKCKRCQQDVEDEEHIFWFCTEAKKKWIDFSYIVDGLGIKLQPIPGFLALIDEVLNSQNAAKLFLGLSVLKAIWLERNSISYAEVFKEIPFSVIIQRSLLTIQAIQPITESRKRQIRLQQGEAILTTISQRCTPLGSFRSREAASDVTRHSRGLPQVSSTVLRAADDTRQRRNDRDTSLLDADCQRV</sequence>
<dbReference type="EMBL" id="JBJQOH010000008">
    <property type="protein sequence ID" value="KAL3675948.1"/>
    <property type="molecule type" value="Genomic_DNA"/>
</dbReference>
<accession>A0ABD3G9W7</accession>
<feature type="coiled-coil region" evidence="1">
    <location>
        <begin position="475"/>
        <end position="502"/>
    </location>
</feature>
<dbReference type="Proteomes" id="UP001633002">
    <property type="component" value="Unassembled WGS sequence"/>
</dbReference>